<evidence type="ECO:0000313" key="3">
    <source>
        <dbReference type="EMBL" id="PWG61321.1"/>
    </source>
</evidence>
<dbReference type="InterPro" id="IPR036411">
    <property type="entry name" value="TorD-like_sf"/>
</dbReference>
<accession>A0A2U2MWT6</accession>
<dbReference type="Pfam" id="PF02613">
    <property type="entry name" value="Nitrate_red_del"/>
    <property type="match status" value="1"/>
</dbReference>
<dbReference type="InterPro" id="IPR003765">
    <property type="entry name" value="NO3_reductase_chaperone_NarJ"/>
</dbReference>
<proteinExistence type="predicted"/>
<dbReference type="AlphaFoldDB" id="A0A2U2MWT6"/>
<protein>
    <submittedName>
        <fullName evidence="3">Nitrate reductase molybdenum cofactor assembly chaperone</fullName>
    </submittedName>
</protein>
<sequence length="229" mass="25918">MHTFKVIGLLLHYPDEQLVAHTRELGEALDVEGLVAGRCREGFERLLERLRARDLLDLQAEYVETFDRGRARSLHLFEHVHGESRDRGQAMVDLQQVYRENGFQIASRELPDYLPLFLEFLSTLELEAAAAWLEETGPLLAVLHARLAEDGNPYAVVFEPLLALAGCEPEDAELRARVAAQPPDNTAEALDRVWMEEPVTFGPEGGCPSARPQRKTTPIQWAERRQQAR</sequence>
<dbReference type="OrthoDB" id="8478585at2"/>
<dbReference type="SUPFAM" id="SSF89155">
    <property type="entry name" value="TorD-like"/>
    <property type="match status" value="1"/>
</dbReference>
<evidence type="ECO:0000256" key="2">
    <source>
        <dbReference type="SAM" id="MobiDB-lite"/>
    </source>
</evidence>
<keyword evidence="1" id="KW-0534">Nitrate assimilation</keyword>
<organism evidence="3 4">
    <name type="scientific">Sediminicurvatus halobius</name>
    <dbReference type="NCBI Taxonomy" id="2182432"/>
    <lineage>
        <taxon>Bacteria</taxon>
        <taxon>Pseudomonadati</taxon>
        <taxon>Pseudomonadota</taxon>
        <taxon>Gammaproteobacteria</taxon>
        <taxon>Chromatiales</taxon>
        <taxon>Ectothiorhodospiraceae</taxon>
        <taxon>Sediminicurvatus</taxon>
    </lineage>
</organism>
<dbReference type="GO" id="GO:0051131">
    <property type="term" value="P:chaperone-mediated protein complex assembly"/>
    <property type="evidence" value="ECO:0007669"/>
    <property type="project" value="InterPro"/>
</dbReference>
<feature type="region of interest" description="Disordered" evidence="2">
    <location>
        <begin position="200"/>
        <end position="229"/>
    </location>
</feature>
<dbReference type="PANTHER" id="PTHR43680:SF2">
    <property type="entry name" value="NITRATE REDUCTASE MOLYBDENUM COFACTOR ASSEMBLY CHAPERONE NARJ"/>
    <property type="match status" value="1"/>
</dbReference>
<dbReference type="Proteomes" id="UP000245474">
    <property type="component" value="Unassembled WGS sequence"/>
</dbReference>
<comment type="caution">
    <text evidence="3">The sequence shown here is derived from an EMBL/GenBank/DDBJ whole genome shotgun (WGS) entry which is preliminary data.</text>
</comment>
<reference evidence="3 4" key="1">
    <citation type="submission" date="2018-05" db="EMBL/GenBank/DDBJ databases">
        <title>Spiribacter halobius sp. nov., a moderately halophilic bacterium isolated from marine solar saltern.</title>
        <authorList>
            <person name="Zheng W.-S."/>
            <person name="Lu D.-C."/>
            <person name="Du Z.-J."/>
        </authorList>
    </citation>
    <scope>NUCLEOTIDE SEQUENCE [LARGE SCALE GENOMIC DNA]</scope>
    <source>
        <strain evidence="3 4">E85</strain>
    </source>
</reference>
<dbReference type="GO" id="GO:0051082">
    <property type="term" value="F:unfolded protein binding"/>
    <property type="evidence" value="ECO:0007669"/>
    <property type="project" value="InterPro"/>
</dbReference>
<evidence type="ECO:0000313" key="4">
    <source>
        <dbReference type="Proteomes" id="UP000245474"/>
    </source>
</evidence>
<gene>
    <name evidence="3" type="primary">narJ</name>
    <name evidence="3" type="ORF">DEM34_17055</name>
</gene>
<dbReference type="GO" id="GO:0042128">
    <property type="term" value="P:nitrate assimilation"/>
    <property type="evidence" value="ECO:0007669"/>
    <property type="project" value="UniProtKB-KW"/>
</dbReference>
<dbReference type="NCBIfam" id="TIGR00684">
    <property type="entry name" value="narJ"/>
    <property type="match status" value="1"/>
</dbReference>
<dbReference type="RefSeq" id="WP_109680034.1">
    <property type="nucleotide sequence ID" value="NZ_CP086615.1"/>
</dbReference>
<evidence type="ECO:0000256" key="1">
    <source>
        <dbReference type="ARBA" id="ARBA00023063"/>
    </source>
</evidence>
<keyword evidence="4" id="KW-1185">Reference proteome</keyword>
<dbReference type="InterPro" id="IPR020945">
    <property type="entry name" value="DMSO/NO3_reduct_chaperone"/>
</dbReference>
<dbReference type="EMBL" id="QFFI01000039">
    <property type="protein sequence ID" value="PWG61321.1"/>
    <property type="molecule type" value="Genomic_DNA"/>
</dbReference>
<name>A0A2U2MWT6_9GAMM</name>
<dbReference type="GO" id="GO:0016530">
    <property type="term" value="F:metallochaperone activity"/>
    <property type="evidence" value="ECO:0007669"/>
    <property type="project" value="TreeGrafter"/>
</dbReference>
<dbReference type="PANTHER" id="PTHR43680">
    <property type="entry name" value="NITRATE REDUCTASE MOLYBDENUM COFACTOR ASSEMBLY CHAPERONE"/>
    <property type="match status" value="1"/>
</dbReference>
<dbReference type="Gene3D" id="1.10.3480.10">
    <property type="entry name" value="TorD-like"/>
    <property type="match status" value="1"/>
</dbReference>